<reference evidence="1" key="1">
    <citation type="submission" date="2021-02" db="EMBL/GenBank/DDBJ databases">
        <authorList>
            <consortium name="DOE Joint Genome Institute"/>
            <person name="Ahrendt S."/>
            <person name="Looney B.P."/>
            <person name="Miyauchi S."/>
            <person name="Morin E."/>
            <person name="Drula E."/>
            <person name="Courty P.E."/>
            <person name="Chicoki N."/>
            <person name="Fauchery L."/>
            <person name="Kohler A."/>
            <person name="Kuo A."/>
            <person name="Labutti K."/>
            <person name="Pangilinan J."/>
            <person name="Lipzen A."/>
            <person name="Riley R."/>
            <person name="Andreopoulos W."/>
            <person name="He G."/>
            <person name="Johnson J."/>
            <person name="Barry K.W."/>
            <person name="Grigoriev I.V."/>
            <person name="Nagy L."/>
            <person name="Hibbett D."/>
            <person name="Henrissat B."/>
            <person name="Matheny P.B."/>
            <person name="Labbe J."/>
            <person name="Martin F."/>
        </authorList>
    </citation>
    <scope>NUCLEOTIDE SEQUENCE</scope>
    <source>
        <strain evidence="1">FP105234-sp</strain>
    </source>
</reference>
<evidence type="ECO:0000313" key="1">
    <source>
        <dbReference type="EMBL" id="KAI0051008.1"/>
    </source>
</evidence>
<reference evidence="1" key="2">
    <citation type="journal article" date="2022" name="New Phytol.">
        <title>Evolutionary transition to the ectomycorrhizal habit in the genomes of a hyperdiverse lineage of mushroom-forming fungi.</title>
        <authorList>
            <person name="Looney B."/>
            <person name="Miyauchi S."/>
            <person name="Morin E."/>
            <person name="Drula E."/>
            <person name="Courty P.E."/>
            <person name="Kohler A."/>
            <person name="Kuo A."/>
            <person name="LaButti K."/>
            <person name="Pangilinan J."/>
            <person name="Lipzen A."/>
            <person name="Riley R."/>
            <person name="Andreopoulos W."/>
            <person name="He G."/>
            <person name="Johnson J."/>
            <person name="Nolan M."/>
            <person name="Tritt A."/>
            <person name="Barry K.W."/>
            <person name="Grigoriev I.V."/>
            <person name="Nagy L.G."/>
            <person name="Hibbett D."/>
            <person name="Henrissat B."/>
            <person name="Matheny P.B."/>
            <person name="Labbe J."/>
            <person name="Martin F.M."/>
        </authorList>
    </citation>
    <scope>NUCLEOTIDE SEQUENCE</scope>
    <source>
        <strain evidence="1">FP105234-sp</strain>
    </source>
</reference>
<evidence type="ECO:0000313" key="2">
    <source>
        <dbReference type="Proteomes" id="UP000814033"/>
    </source>
</evidence>
<accession>A0ACB8S5C3</accession>
<dbReference type="Proteomes" id="UP000814033">
    <property type="component" value="Unassembled WGS sequence"/>
</dbReference>
<organism evidence="1 2">
    <name type="scientific">Auriscalpium vulgare</name>
    <dbReference type="NCBI Taxonomy" id="40419"/>
    <lineage>
        <taxon>Eukaryota</taxon>
        <taxon>Fungi</taxon>
        <taxon>Dikarya</taxon>
        <taxon>Basidiomycota</taxon>
        <taxon>Agaricomycotina</taxon>
        <taxon>Agaricomycetes</taxon>
        <taxon>Russulales</taxon>
        <taxon>Auriscalpiaceae</taxon>
        <taxon>Auriscalpium</taxon>
    </lineage>
</organism>
<proteinExistence type="predicted"/>
<gene>
    <name evidence="1" type="ORF">FA95DRAFT_1555053</name>
</gene>
<dbReference type="EMBL" id="MU275856">
    <property type="protein sequence ID" value="KAI0051008.1"/>
    <property type="molecule type" value="Genomic_DNA"/>
</dbReference>
<comment type="caution">
    <text evidence="1">The sequence shown here is derived from an EMBL/GenBank/DDBJ whole genome shotgun (WGS) entry which is preliminary data.</text>
</comment>
<sequence>MTPSNFTRIVLNERPETYIQPTTFKKEVVPFDLKPGAGEVLVKTNWLSLDPAMRGWIKDRRSYLPPVQIGETMRSLGLATVVEAGEGTKLVPGDVVSAAVGWTEYAVLKESAATKLQIFPGGQALDFLGPIGMSAYTAYFGLLEVAKLKAGETLVVSGAAGAVGSVACQIGKIYGAKVVAIAGTDEKCKWLKETIGVDAVLNYKSPTYKEDFIAAVDYLDVFLDNVGGDILDFALTRLKKNARIAFSGAISDYNNTSATTKGLTNYQNLIAQAAILQGFLVFDYVTRFPEAIKALATWLSEGKLVRRFTIVEGLEKAPEALPMLFDGGNTGKLVVHVDGLEAQYV</sequence>
<name>A0ACB8S5C3_9AGAM</name>
<protein>
    <submittedName>
        <fullName evidence="1">Alcohol dehydrogenase</fullName>
    </submittedName>
</protein>
<keyword evidence="2" id="KW-1185">Reference proteome</keyword>